<comment type="subcellular location">
    <subcellularLocation>
        <location evidence="1">Membrane</location>
        <topology evidence="1">Multi-pass membrane protein</topology>
    </subcellularLocation>
</comment>
<feature type="repeat" description="Solcar" evidence="6">
    <location>
        <begin position="106"/>
        <end position="189"/>
    </location>
</feature>
<keyword evidence="2 7" id="KW-0813">Transport</keyword>
<dbReference type="AlphaFoldDB" id="A0A1J4K7Z6"/>
<comment type="similarity">
    <text evidence="7">Belongs to the mitochondrial carrier (TC 2.A.29) family.</text>
</comment>
<evidence type="ECO:0000256" key="7">
    <source>
        <dbReference type="RuleBase" id="RU000488"/>
    </source>
</evidence>
<accession>A0A1J4K7Z6</accession>
<dbReference type="GO" id="GO:0016020">
    <property type="term" value="C:membrane"/>
    <property type="evidence" value="ECO:0007669"/>
    <property type="project" value="UniProtKB-SubCell"/>
</dbReference>
<evidence type="ECO:0000256" key="3">
    <source>
        <dbReference type="ARBA" id="ARBA00022692"/>
    </source>
</evidence>
<dbReference type="EMBL" id="MLAK01000693">
    <property type="protein sequence ID" value="OHT07519.1"/>
    <property type="molecule type" value="Genomic_DNA"/>
</dbReference>
<keyword evidence="5 6" id="KW-0472">Membrane</keyword>
<dbReference type="VEuPathDB" id="TrichDB:TRFO_05135"/>
<protein>
    <recommendedName>
        <fullName evidence="10">Mitochondrial carrier protein</fullName>
    </recommendedName>
</protein>
<name>A0A1J4K7Z6_9EUKA</name>
<evidence type="ECO:0000256" key="4">
    <source>
        <dbReference type="ARBA" id="ARBA00022737"/>
    </source>
</evidence>
<organism evidence="8 9">
    <name type="scientific">Tritrichomonas foetus</name>
    <dbReference type="NCBI Taxonomy" id="1144522"/>
    <lineage>
        <taxon>Eukaryota</taxon>
        <taxon>Metamonada</taxon>
        <taxon>Parabasalia</taxon>
        <taxon>Tritrichomonadida</taxon>
        <taxon>Tritrichomonadidae</taxon>
        <taxon>Tritrichomonas</taxon>
    </lineage>
</organism>
<evidence type="ECO:0000313" key="9">
    <source>
        <dbReference type="Proteomes" id="UP000179807"/>
    </source>
</evidence>
<dbReference type="Proteomes" id="UP000179807">
    <property type="component" value="Unassembled WGS sequence"/>
</dbReference>
<evidence type="ECO:0000313" key="8">
    <source>
        <dbReference type="EMBL" id="OHT07519.1"/>
    </source>
</evidence>
<dbReference type="PROSITE" id="PS50920">
    <property type="entry name" value="SOLCAR"/>
    <property type="match status" value="3"/>
</dbReference>
<evidence type="ECO:0008006" key="10">
    <source>
        <dbReference type="Google" id="ProtNLM"/>
    </source>
</evidence>
<evidence type="ECO:0000256" key="5">
    <source>
        <dbReference type="ARBA" id="ARBA00023136"/>
    </source>
</evidence>
<feature type="repeat" description="Solcar" evidence="6">
    <location>
        <begin position="194"/>
        <end position="299"/>
    </location>
</feature>
<feature type="repeat" description="Solcar" evidence="6">
    <location>
        <begin position="21"/>
        <end position="102"/>
    </location>
</feature>
<proteinExistence type="inferred from homology"/>
<dbReference type="GeneID" id="94827014"/>
<dbReference type="InterPro" id="IPR002067">
    <property type="entry name" value="MCP"/>
</dbReference>
<dbReference type="PANTHER" id="PTHR24089">
    <property type="entry name" value="SOLUTE CARRIER FAMILY 25"/>
    <property type="match status" value="1"/>
</dbReference>
<dbReference type="Pfam" id="PF00153">
    <property type="entry name" value="Mito_carr"/>
    <property type="match status" value="3"/>
</dbReference>
<gene>
    <name evidence="8" type="ORF">TRFO_05135</name>
</gene>
<dbReference type="GO" id="GO:0055085">
    <property type="term" value="P:transmembrane transport"/>
    <property type="evidence" value="ECO:0007669"/>
    <property type="project" value="InterPro"/>
</dbReference>
<evidence type="ECO:0000256" key="6">
    <source>
        <dbReference type="PROSITE-ProRule" id="PRU00282"/>
    </source>
</evidence>
<dbReference type="PRINTS" id="PR00926">
    <property type="entry name" value="MITOCARRIER"/>
</dbReference>
<sequence length="329" mass="37351">MNTKIADEILLSTSPPEQSPFSRSSAFLTGFAVGGLAQTLSTPIGNIIKLIPYSPLSLSAAIQDQYIEEGLLSFWKGNLENVLISAPRSAFQFCIYHSILSPMSEQSWMKRILAGSFSGILSRSIIYPLSSLKYHKTEYLDSNGIFSKMKRIYESEGILSFYRGFFSDLPFSIISETIQSSLFAGASKTYRISQSFLERFYLSTTTALVSKFLTFPISTIQRNLLISFNSNSHSDFLNQSQKQLARRNPSKLSQIGSITKKIYKEKKIFGFYDGFLSNIVEDVPRMALNFIILEQVGRMMENRRKLIQIHKKRVEPVETPGPVRTWSWF</sequence>
<keyword evidence="4" id="KW-0677">Repeat</keyword>
<evidence type="ECO:0000256" key="2">
    <source>
        <dbReference type="ARBA" id="ARBA00022448"/>
    </source>
</evidence>
<dbReference type="RefSeq" id="XP_068360655.1">
    <property type="nucleotide sequence ID" value="XM_068492310.1"/>
</dbReference>
<dbReference type="OrthoDB" id="270584at2759"/>
<dbReference type="InterPro" id="IPR018108">
    <property type="entry name" value="MCP_transmembrane"/>
</dbReference>
<dbReference type="InterPro" id="IPR023395">
    <property type="entry name" value="MCP_dom_sf"/>
</dbReference>
<keyword evidence="3 6" id="KW-0812">Transmembrane</keyword>
<dbReference type="Gene3D" id="1.50.40.10">
    <property type="entry name" value="Mitochondrial carrier domain"/>
    <property type="match status" value="1"/>
</dbReference>
<comment type="caution">
    <text evidence="8">The sequence shown here is derived from an EMBL/GenBank/DDBJ whole genome shotgun (WGS) entry which is preliminary data.</text>
</comment>
<evidence type="ECO:0000256" key="1">
    <source>
        <dbReference type="ARBA" id="ARBA00004141"/>
    </source>
</evidence>
<keyword evidence="9" id="KW-1185">Reference proteome</keyword>
<reference evidence="8" key="1">
    <citation type="submission" date="2016-10" db="EMBL/GenBank/DDBJ databases">
        <authorList>
            <person name="Benchimol M."/>
            <person name="Almeida L.G."/>
            <person name="Vasconcelos A.T."/>
            <person name="Perreira-Neves A."/>
            <person name="Rosa I.A."/>
            <person name="Tasca T."/>
            <person name="Bogo M.R."/>
            <person name="de Souza W."/>
        </authorList>
    </citation>
    <scope>NUCLEOTIDE SEQUENCE [LARGE SCALE GENOMIC DNA]</scope>
    <source>
        <strain evidence="8">K</strain>
    </source>
</reference>
<dbReference type="SUPFAM" id="SSF103506">
    <property type="entry name" value="Mitochondrial carrier"/>
    <property type="match status" value="1"/>
</dbReference>